<feature type="region of interest" description="Disordered" evidence="1">
    <location>
        <begin position="370"/>
        <end position="406"/>
    </location>
</feature>
<evidence type="ECO:0000313" key="3">
    <source>
        <dbReference type="Proteomes" id="UP001189429"/>
    </source>
</evidence>
<sequence>LTPLFPFPPPPPSARHAWARSPSRQPCKVVGPPGAGKGGAPKQTQKPISKEQWLAALPKDQLTSEEAALREAILNWLGDWPKRRGNAGKTMKLSDCGQDPEVQRKRQALLPTTVQMREWIDHRVGGEVELRKDDQGWYEIALRGHMPPAQKQTARKEPPAPAKDTGKVAEVFFATLPADELTEQELNLRMAVIDYLELHSSGSTPPLMSDLSKDRAVTEARGQLLPPEVTLRMWMDRRIGGEVEVNKDAKSGAWQVRKRDSGAADAGRPKDTPMTRDEFFGSLPSDSFTEDEEALRDALLTFLEGWQESEPPTLSNAGSDAAVRSSRVKVLPKGTPVSLKDWIDRRMGGEIEMQTDPGGQMRFGLRGELNMSGAGKRKASAVDRGGKSAGKGTPSQPAKKGRFDGK</sequence>
<reference evidence="2" key="1">
    <citation type="submission" date="2023-10" db="EMBL/GenBank/DDBJ databases">
        <authorList>
            <person name="Chen Y."/>
            <person name="Shah S."/>
            <person name="Dougan E. K."/>
            <person name="Thang M."/>
            <person name="Chan C."/>
        </authorList>
    </citation>
    <scope>NUCLEOTIDE SEQUENCE [LARGE SCALE GENOMIC DNA]</scope>
</reference>
<organism evidence="2 3">
    <name type="scientific">Prorocentrum cordatum</name>
    <dbReference type="NCBI Taxonomy" id="2364126"/>
    <lineage>
        <taxon>Eukaryota</taxon>
        <taxon>Sar</taxon>
        <taxon>Alveolata</taxon>
        <taxon>Dinophyceae</taxon>
        <taxon>Prorocentrales</taxon>
        <taxon>Prorocentraceae</taxon>
        <taxon>Prorocentrum</taxon>
    </lineage>
</organism>
<comment type="caution">
    <text evidence="2">The sequence shown here is derived from an EMBL/GenBank/DDBJ whole genome shotgun (WGS) entry which is preliminary data.</text>
</comment>
<protein>
    <submittedName>
        <fullName evidence="2">Uncharacterized protein</fullName>
    </submittedName>
</protein>
<keyword evidence="3" id="KW-1185">Reference proteome</keyword>
<proteinExistence type="predicted"/>
<feature type="compositionally biased region" description="Pro residues" evidence="1">
    <location>
        <begin position="1"/>
        <end position="13"/>
    </location>
</feature>
<evidence type="ECO:0000313" key="2">
    <source>
        <dbReference type="EMBL" id="CAK0879946.1"/>
    </source>
</evidence>
<feature type="region of interest" description="Disordered" evidence="1">
    <location>
        <begin position="253"/>
        <end position="287"/>
    </location>
</feature>
<feature type="non-terminal residue" evidence="2">
    <location>
        <position position="1"/>
    </location>
</feature>
<evidence type="ECO:0000256" key="1">
    <source>
        <dbReference type="SAM" id="MobiDB-lite"/>
    </source>
</evidence>
<feature type="non-terminal residue" evidence="2">
    <location>
        <position position="406"/>
    </location>
</feature>
<feature type="compositionally biased region" description="Basic and acidic residues" evidence="1">
    <location>
        <begin position="257"/>
        <end position="279"/>
    </location>
</feature>
<gene>
    <name evidence="2" type="ORF">PCOR1329_LOCUS63236</name>
</gene>
<name>A0ABN9W341_9DINO</name>
<dbReference type="EMBL" id="CAUYUJ010018021">
    <property type="protein sequence ID" value="CAK0879946.1"/>
    <property type="molecule type" value="Genomic_DNA"/>
</dbReference>
<feature type="compositionally biased region" description="Low complexity" evidence="1">
    <location>
        <begin position="14"/>
        <end position="32"/>
    </location>
</feature>
<accession>A0ABN9W341</accession>
<dbReference type="Proteomes" id="UP001189429">
    <property type="component" value="Unassembled WGS sequence"/>
</dbReference>
<feature type="region of interest" description="Disordered" evidence="1">
    <location>
        <begin position="1"/>
        <end position="48"/>
    </location>
</feature>